<accession>A0ABS8I8W3</accession>
<name>A0ABS8I8W3_9NOSO</name>
<dbReference type="RefSeq" id="WP_229485320.1">
    <property type="nucleotide sequence ID" value="NZ_JAIVFQ010000016.1"/>
</dbReference>
<dbReference type="Proteomes" id="UP001199525">
    <property type="component" value="Unassembled WGS sequence"/>
</dbReference>
<organism evidence="1 2">
    <name type="scientific">Nostoc favosum CHAB5714</name>
    <dbReference type="NCBI Taxonomy" id="2780399"/>
    <lineage>
        <taxon>Bacteria</taxon>
        <taxon>Bacillati</taxon>
        <taxon>Cyanobacteriota</taxon>
        <taxon>Cyanophyceae</taxon>
        <taxon>Nostocales</taxon>
        <taxon>Nostocaceae</taxon>
        <taxon>Nostoc</taxon>
        <taxon>Nostoc favosum</taxon>
    </lineage>
</organism>
<evidence type="ECO:0000313" key="2">
    <source>
        <dbReference type="Proteomes" id="UP001199525"/>
    </source>
</evidence>
<gene>
    <name evidence="1" type="ORF">LC586_13630</name>
</gene>
<reference evidence="1 2" key="1">
    <citation type="journal article" date="2021" name="Microorganisms">
        <title>Genome Evolution of Filamentous Cyanobacterium Nostoc Species: From Facultative Symbiosis to Free Living.</title>
        <authorList>
            <person name="Huo D."/>
            <person name="Li H."/>
            <person name="Cai F."/>
            <person name="Guo X."/>
            <person name="Qiao Z."/>
            <person name="Wang W."/>
            <person name="Yu G."/>
            <person name="Li R."/>
        </authorList>
    </citation>
    <scope>NUCLEOTIDE SEQUENCE [LARGE SCALE GENOMIC DNA]</scope>
    <source>
        <strain evidence="1 2">CHAB 5714</strain>
    </source>
</reference>
<proteinExistence type="predicted"/>
<keyword evidence="2" id="KW-1185">Reference proteome</keyword>
<comment type="caution">
    <text evidence="1">The sequence shown here is derived from an EMBL/GenBank/DDBJ whole genome shotgun (WGS) entry which is preliminary data.</text>
</comment>
<evidence type="ECO:0000313" key="1">
    <source>
        <dbReference type="EMBL" id="MCC5600238.1"/>
    </source>
</evidence>
<dbReference type="EMBL" id="JAIVFQ010000016">
    <property type="protein sequence ID" value="MCC5600238.1"/>
    <property type="molecule type" value="Genomic_DNA"/>
</dbReference>
<protein>
    <submittedName>
        <fullName evidence="1">Uncharacterized protein</fullName>
    </submittedName>
</protein>
<sequence>MTRNTKDESRLKTICFVRAQQSLAPTAWSIYDRTCRMWVETEESFFLGVTYLWNDLITSKIPPLLALIHPTVLQRHFLDLPQRLTVLISG</sequence>